<evidence type="ECO:0000256" key="1">
    <source>
        <dbReference type="SAM" id="MobiDB-lite"/>
    </source>
</evidence>
<feature type="compositionally biased region" description="Acidic residues" evidence="1">
    <location>
        <begin position="34"/>
        <end position="49"/>
    </location>
</feature>
<dbReference type="AlphaFoldDB" id="A0A397TT15"/>
<feature type="region of interest" description="Disordered" evidence="1">
    <location>
        <begin position="34"/>
        <end position="53"/>
    </location>
</feature>
<evidence type="ECO:0000313" key="2">
    <source>
        <dbReference type="EMBL" id="RIB01275.1"/>
    </source>
</evidence>
<reference evidence="2 3" key="1">
    <citation type="submission" date="2018-06" db="EMBL/GenBank/DDBJ databases">
        <title>Comparative genomics reveals the genomic features of Rhizophagus irregularis, R. cerebriforme, R. diaphanum and Gigaspora rosea, and their symbiotic lifestyle signature.</title>
        <authorList>
            <person name="Morin E."/>
            <person name="San Clemente H."/>
            <person name="Chen E.C.H."/>
            <person name="De La Providencia I."/>
            <person name="Hainaut M."/>
            <person name="Kuo A."/>
            <person name="Kohler A."/>
            <person name="Murat C."/>
            <person name="Tang N."/>
            <person name="Roy S."/>
            <person name="Loubradou J."/>
            <person name="Henrissat B."/>
            <person name="Grigoriev I.V."/>
            <person name="Corradi N."/>
            <person name="Roux C."/>
            <person name="Martin F.M."/>
        </authorList>
    </citation>
    <scope>NUCLEOTIDE SEQUENCE [LARGE SCALE GENOMIC DNA]</scope>
    <source>
        <strain evidence="2 3">DAOM 194757</strain>
    </source>
</reference>
<sequence>MKEENLSDDDIEKEIVSSVDDWKSVVKQWINLSEEEDNEYMEDDSDNSSESEVMTDLYEETTPQDYTIHPADNLAMKWKLANIFMDSLPPPAYINLLLGN</sequence>
<protein>
    <submittedName>
        <fullName evidence="2">Uncharacterized protein</fullName>
    </submittedName>
</protein>
<proteinExistence type="predicted"/>
<organism evidence="2 3">
    <name type="scientific">Gigaspora rosea</name>
    <dbReference type="NCBI Taxonomy" id="44941"/>
    <lineage>
        <taxon>Eukaryota</taxon>
        <taxon>Fungi</taxon>
        <taxon>Fungi incertae sedis</taxon>
        <taxon>Mucoromycota</taxon>
        <taxon>Glomeromycotina</taxon>
        <taxon>Glomeromycetes</taxon>
        <taxon>Diversisporales</taxon>
        <taxon>Gigasporaceae</taxon>
        <taxon>Gigaspora</taxon>
    </lineage>
</organism>
<dbReference type="OrthoDB" id="2425042at2759"/>
<dbReference type="EMBL" id="QKWP01003217">
    <property type="protein sequence ID" value="RIB01275.1"/>
    <property type="molecule type" value="Genomic_DNA"/>
</dbReference>
<comment type="caution">
    <text evidence="2">The sequence shown here is derived from an EMBL/GenBank/DDBJ whole genome shotgun (WGS) entry which is preliminary data.</text>
</comment>
<gene>
    <name evidence="2" type="ORF">C2G38_2231365</name>
</gene>
<accession>A0A397TT15</accession>
<name>A0A397TT15_9GLOM</name>
<dbReference type="Proteomes" id="UP000266673">
    <property type="component" value="Unassembled WGS sequence"/>
</dbReference>
<keyword evidence="3" id="KW-1185">Reference proteome</keyword>
<evidence type="ECO:0000313" key="3">
    <source>
        <dbReference type="Proteomes" id="UP000266673"/>
    </source>
</evidence>